<protein>
    <submittedName>
        <fullName evidence="2">Uncharacterized protein</fullName>
    </submittedName>
</protein>
<dbReference type="Proteomes" id="UP000046392">
    <property type="component" value="Unplaced"/>
</dbReference>
<proteinExistence type="predicted"/>
<evidence type="ECO:0000313" key="1">
    <source>
        <dbReference type="Proteomes" id="UP000046392"/>
    </source>
</evidence>
<evidence type="ECO:0000313" key="2">
    <source>
        <dbReference type="WBParaSite" id="SPAL_0000488800.1"/>
    </source>
</evidence>
<keyword evidence="1" id="KW-1185">Reference proteome</keyword>
<dbReference type="WBParaSite" id="SPAL_0000488800.1">
    <property type="protein sequence ID" value="SPAL_0000488800.1"/>
    <property type="gene ID" value="SPAL_0000488800"/>
</dbReference>
<dbReference type="AlphaFoldDB" id="A0A0N5BFX9"/>
<reference evidence="2" key="1">
    <citation type="submission" date="2017-02" db="UniProtKB">
        <authorList>
            <consortium name="WormBaseParasite"/>
        </authorList>
    </citation>
    <scope>IDENTIFICATION</scope>
</reference>
<accession>A0A0N5BFX9</accession>
<sequence>MKSLRKFGLFGKNESNSVVKKIVMDVVTGNPILQYESTSTDTTKTIFIQILNHLNQHGFFNLKNICDGRHVKLHFKGVGEATVLEKEFIKELYNEKKIKNSLANEINDNGYCLEDSIKCSKCGKEHKYSLLCDKYSREFYIGSD</sequence>
<organism evidence="1 2">
    <name type="scientific">Strongyloides papillosus</name>
    <name type="common">Intestinal threadworm</name>
    <dbReference type="NCBI Taxonomy" id="174720"/>
    <lineage>
        <taxon>Eukaryota</taxon>
        <taxon>Metazoa</taxon>
        <taxon>Ecdysozoa</taxon>
        <taxon>Nematoda</taxon>
        <taxon>Chromadorea</taxon>
        <taxon>Rhabditida</taxon>
        <taxon>Tylenchina</taxon>
        <taxon>Panagrolaimomorpha</taxon>
        <taxon>Strongyloidoidea</taxon>
        <taxon>Strongyloididae</taxon>
        <taxon>Strongyloides</taxon>
    </lineage>
</organism>
<name>A0A0N5BFX9_STREA</name>